<reference evidence="2 3" key="1">
    <citation type="journal article" date="2020" name="Nat. Food">
        <title>A phased Vanilla planifolia genome enables genetic improvement of flavour and production.</title>
        <authorList>
            <person name="Hasing T."/>
            <person name="Tang H."/>
            <person name="Brym M."/>
            <person name="Khazi F."/>
            <person name="Huang T."/>
            <person name="Chambers A.H."/>
        </authorList>
    </citation>
    <scope>NUCLEOTIDE SEQUENCE [LARGE SCALE GENOMIC DNA]</scope>
    <source>
        <tissue evidence="2">Leaf</tissue>
    </source>
</reference>
<comment type="caution">
    <text evidence="2">The sequence shown here is derived from an EMBL/GenBank/DDBJ whole genome shotgun (WGS) entry which is preliminary data.</text>
</comment>
<dbReference type="OrthoDB" id="913780at2759"/>
<dbReference type="PANTHER" id="PTHR34056">
    <property type="entry name" value="GPI-ANCHORED PROTEIN"/>
    <property type="match status" value="1"/>
</dbReference>
<sequence length="340" mass="36413">MRKELVRFLLLFLINTEDGGRMRVIIVTCILMAAAVAAPSHKISAQNEPFYNAGITSSSVPAFPVTGGDHNHSTSASCRLDLSEELFGGVEEACGRGNTLDRNRCCPVLAAWLFAAHSRSALHFRSSPPPLSASEDPSPLMPETDSKRCSDALQAALTSRNISLPRPNATCDAALCFCGIHLHDMASLSCPNAFNLSADSSTVKPSAAVRALEVNCHNASYAGCTRCLSSLNKVKGDGGGGGMRMERMMDRDCRLMGLTWLLGRNKTVYIPTVSAVLRAILYGESMASAPPYRCSPDQDNMPLAVDTVQFQQAAERVACGTYHFAPVVVVYVVLAVLVAL</sequence>
<evidence type="ECO:0000313" key="3">
    <source>
        <dbReference type="Proteomes" id="UP000636800"/>
    </source>
</evidence>
<dbReference type="Proteomes" id="UP000636800">
    <property type="component" value="Chromosome 5"/>
</dbReference>
<evidence type="ECO:0008006" key="4">
    <source>
        <dbReference type="Google" id="ProtNLM"/>
    </source>
</evidence>
<dbReference type="InterPro" id="IPR040376">
    <property type="entry name" value="At4g28100-like"/>
</dbReference>
<organism evidence="2 3">
    <name type="scientific">Vanilla planifolia</name>
    <name type="common">Vanilla</name>
    <dbReference type="NCBI Taxonomy" id="51239"/>
    <lineage>
        <taxon>Eukaryota</taxon>
        <taxon>Viridiplantae</taxon>
        <taxon>Streptophyta</taxon>
        <taxon>Embryophyta</taxon>
        <taxon>Tracheophyta</taxon>
        <taxon>Spermatophyta</taxon>
        <taxon>Magnoliopsida</taxon>
        <taxon>Liliopsida</taxon>
        <taxon>Asparagales</taxon>
        <taxon>Orchidaceae</taxon>
        <taxon>Vanilloideae</taxon>
        <taxon>Vanilleae</taxon>
        <taxon>Vanilla</taxon>
    </lineage>
</organism>
<evidence type="ECO:0000313" key="2">
    <source>
        <dbReference type="EMBL" id="KAG0481506.1"/>
    </source>
</evidence>
<evidence type="ECO:0000256" key="1">
    <source>
        <dbReference type="SAM" id="MobiDB-lite"/>
    </source>
</evidence>
<keyword evidence="3" id="KW-1185">Reference proteome</keyword>
<dbReference type="EMBL" id="JADCNL010000005">
    <property type="protein sequence ID" value="KAG0481506.1"/>
    <property type="molecule type" value="Genomic_DNA"/>
</dbReference>
<dbReference type="PANTHER" id="PTHR34056:SF3">
    <property type="entry name" value="OS07G0557700 PROTEIN"/>
    <property type="match status" value="1"/>
</dbReference>
<protein>
    <recommendedName>
        <fullName evidence="4">SPARK domain-containing protein</fullName>
    </recommendedName>
</protein>
<accession>A0A835QXE3</accession>
<name>A0A835QXE3_VANPL</name>
<feature type="region of interest" description="Disordered" evidence="1">
    <location>
        <begin position="125"/>
        <end position="145"/>
    </location>
</feature>
<gene>
    <name evidence="2" type="ORF">HPP92_012364</name>
</gene>
<proteinExistence type="predicted"/>
<dbReference type="AlphaFoldDB" id="A0A835QXE3"/>